<reference evidence="1 2" key="1">
    <citation type="submission" date="2020-08" db="EMBL/GenBank/DDBJ databases">
        <title>Genomic Encyclopedia of Type Strains, Phase IV (KMG-IV): sequencing the most valuable type-strain genomes for metagenomic binning, comparative biology and taxonomic classification.</title>
        <authorList>
            <person name="Goeker M."/>
        </authorList>
    </citation>
    <scope>NUCLEOTIDE SEQUENCE [LARGE SCALE GENOMIC DNA]</scope>
    <source>
        <strain evidence="1 2">DSM 100734</strain>
    </source>
</reference>
<evidence type="ECO:0000313" key="1">
    <source>
        <dbReference type="EMBL" id="MBB6163985.1"/>
    </source>
</evidence>
<protein>
    <submittedName>
        <fullName evidence="1">Uncharacterized protein</fullName>
    </submittedName>
</protein>
<dbReference type="RefSeq" id="WP_183994154.1">
    <property type="nucleotide sequence ID" value="NZ_BMHW01000004.1"/>
</dbReference>
<evidence type="ECO:0000313" key="2">
    <source>
        <dbReference type="Proteomes" id="UP000547879"/>
    </source>
</evidence>
<sequence length="138" mass="15611">MFYLDPNPFSALSQRSINVKHGCHRKKHLRIRRGANMKARPKLSAFLACSLALASPGNAAEYFWSSSNACIERQLQVQRIREGLRAGFIELRLAELGHGSVKGDKDWTPPQVIEDTAFKGIDQYILDLQIICRLRYPG</sequence>
<keyword evidence="2" id="KW-1185">Reference proteome</keyword>
<comment type="caution">
    <text evidence="1">The sequence shown here is derived from an EMBL/GenBank/DDBJ whole genome shotgun (WGS) entry which is preliminary data.</text>
</comment>
<proteinExistence type="predicted"/>
<dbReference type="Proteomes" id="UP000547879">
    <property type="component" value="Unassembled WGS sequence"/>
</dbReference>
<organism evidence="1 2">
    <name type="scientific">Rhizobium wenxiniae</name>
    <dbReference type="NCBI Taxonomy" id="1737357"/>
    <lineage>
        <taxon>Bacteria</taxon>
        <taxon>Pseudomonadati</taxon>
        <taxon>Pseudomonadota</taxon>
        <taxon>Alphaproteobacteria</taxon>
        <taxon>Hyphomicrobiales</taxon>
        <taxon>Rhizobiaceae</taxon>
        <taxon>Rhizobium/Agrobacterium group</taxon>
        <taxon>Rhizobium</taxon>
    </lineage>
</organism>
<name>A0A7W9Y8L7_9HYPH</name>
<dbReference type="EMBL" id="JACHEG010000004">
    <property type="protein sequence ID" value="MBB6163985.1"/>
    <property type="molecule type" value="Genomic_DNA"/>
</dbReference>
<gene>
    <name evidence="1" type="ORF">HNQ72_003826</name>
</gene>
<accession>A0A7W9Y8L7</accession>
<dbReference type="AlphaFoldDB" id="A0A7W9Y8L7"/>